<dbReference type="AlphaFoldDB" id="A0A1U7CXL9"/>
<dbReference type="Pfam" id="PF20772">
    <property type="entry name" value="TACO1_YebC_N"/>
    <property type="match status" value="1"/>
</dbReference>
<name>A0A1U7CXL9_9BACT</name>
<keyword evidence="4 6" id="KW-0238">DNA-binding</keyword>
<keyword evidence="3 6" id="KW-0805">Transcription regulation</keyword>
<dbReference type="Pfam" id="PF01709">
    <property type="entry name" value="Transcrip_reg"/>
    <property type="match status" value="1"/>
</dbReference>
<dbReference type="InterPro" id="IPR029072">
    <property type="entry name" value="YebC-like"/>
</dbReference>
<proteinExistence type="inferred from homology"/>
<evidence type="ECO:0000259" key="8">
    <source>
        <dbReference type="Pfam" id="PF20772"/>
    </source>
</evidence>
<evidence type="ECO:0000256" key="3">
    <source>
        <dbReference type="ARBA" id="ARBA00023015"/>
    </source>
</evidence>
<dbReference type="OrthoDB" id="9781053at2"/>
<dbReference type="Gene3D" id="3.30.70.980">
    <property type="match status" value="2"/>
</dbReference>
<dbReference type="InterPro" id="IPR049083">
    <property type="entry name" value="TACO1_YebC_N"/>
</dbReference>
<dbReference type="Proteomes" id="UP000186309">
    <property type="component" value="Chromosome"/>
</dbReference>
<accession>A0A1U7CXL9</accession>
<organism evidence="9 10">
    <name type="scientific">Paludisphaera borealis</name>
    <dbReference type="NCBI Taxonomy" id="1387353"/>
    <lineage>
        <taxon>Bacteria</taxon>
        <taxon>Pseudomonadati</taxon>
        <taxon>Planctomycetota</taxon>
        <taxon>Planctomycetia</taxon>
        <taxon>Isosphaerales</taxon>
        <taxon>Isosphaeraceae</taxon>
        <taxon>Paludisphaera</taxon>
    </lineage>
</organism>
<dbReference type="InterPro" id="IPR048300">
    <property type="entry name" value="TACO1_YebC-like_2nd/3rd_dom"/>
</dbReference>
<keyword evidence="2 6" id="KW-0963">Cytoplasm</keyword>
<dbReference type="Gene3D" id="1.10.10.200">
    <property type="match status" value="1"/>
</dbReference>
<evidence type="ECO:0000256" key="4">
    <source>
        <dbReference type="ARBA" id="ARBA00023125"/>
    </source>
</evidence>
<reference evidence="10" key="1">
    <citation type="submission" date="2016-12" db="EMBL/GenBank/DDBJ databases">
        <title>Comparative genomics of four Isosphaeraceae planctomycetes: a common pool of plasmids and glycoside hydrolase genes.</title>
        <authorList>
            <person name="Ivanova A."/>
        </authorList>
    </citation>
    <scope>NUCLEOTIDE SEQUENCE [LARGE SCALE GENOMIC DNA]</scope>
    <source>
        <strain evidence="10">PX4</strain>
    </source>
</reference>
<comment type="subcellular location">
    <subcellularLocation>
        <location evidence="6">Cytoplasm</location>
    </subcellularLocation>
</comment>
<evidence type="ECO:0000259" key="7">
    <source>
        <dbReference type="Pfam" id="PF01709"/>
    </source>
</evidence>
<dbReference type="EMBL" id="CP019082">
    <property type="protein sequence ID" value="APW63700.1"/>
    <property type="molecule type" value="Genomic_DNA"/>
</dbReference>
<feature type="domain" description="TACO1/YebC-like N-terminal" evidence="8">
    <location>
        <begin position="5"/>
        <end position="76"/>
    </location>
</feature>
<dbReference type="InterPro" id="IPR002876">
    <property type="entry name" value="Transcrip_reg_TACO1-like"/>
</dbReference>
<dbReference type="InterPro" id="IPR017856">
    <property type="entry name" value="Integrase-like_N"/>
</dbReference>
<dbReference type="PANTHER" id="PTHR12532:SF6">
    <property type="entry name" value="TRANSCRIPTIONAL REGULATORY PROTEIN YEBC-RELATED"/>
    <property type="match status" value="1"/>
</dbReference>
<evidence type="ECO:0000256" key="5">
    <source>
        <dbReference type="ARBA" id="ARBA00023163"/>
    </source>
</evidence>
<dbReference type="FunFam" id="1.10.10.200:FF:000002">
    <property type="entry name" value="Probable transcriptional regulatory protein CLM62_37755"/>
    <property type="match status" value="1"/>
</dbReference>
<sequence>MAGHSHSSNIAHRKGLVDAKRGKLFSKLCRAIYVAARTGGGDPTANLRLRYAIDKARSVSCPKDNIERSIKKATGELGGENFEEIVYEGYGPSGVAVLCEVLTDNRNRTAGELRRAFEAAGGNLGATGCVSYLFAFKGLFIVDPQHATEDRLMEVALEAGADDVELVEGYFEVTCDHKQFEVVRKALEDAQIPTESAETSYIPATYVNLDADAGKKMLKLKDLLDDNDDVQNVYANDNIPEEVPAG</sequence>
<evidence type="ECO:0000313" key="9">
    <source>
        <dbReference type="EMBL" id="APW63700.1"/>
    </source>
</evidence>
<keyword evidence="10" id="KW-1185">Reference proteome</keyword>
<comment type="similarity">
    <text evidence="1 6">Belongs to the TACO1 family.</text>
</comment>
<dbReference type="NCBIfam" id="TIGR01033">
    <property type="entry name" value="YebC/PmpR family DNA-binding transcriptional regulator"/>
    <property type="match status" value="1"/>
</dbReference>
<evidence type="ECO:0000313" key="10">
    <source>
        <dbReference type="Proteomes" id="UP000186309"/>
    </source>
</evidence>
<dbReference type="KEGG" id="pbor:BSF38_05274"/>
<evidence type="ECO:0000256" key="1">
    <source>
        <dbReference type="ARBA" id="ARBA00008724"/>
    </source>
</evidence>
<dbReference type="STRING" id="1387353.BSF38_05274"/>
<dbReference type="GO" id="GO:0006355">
    <property type="term" value="P:regulation of DNA-templated transcription"/>
    <property type="evidence" value="ECO:0007669"/>
    <property type="project" value="UniProtKB-UniRule"/>
</dbReference>
<evidence type="ECO:0000256" key="6">
    <source>
        <dbReference type="HAMAP-Rule" id="MF_00693"/>
    </source>
</evidence>
<dbReference type="PANTHER" id="PTHR12532">
    <property type="entry name" value="TRANSLATIONAL ACTIVATOR OF CYTOCHROME C OXIDASE 1"/>
    <property type="match status" value="1"/>
</dbReference>
<dbReference type="NCBIfam" id="NF009044">
    <property type="entry name" value="PRK12378.1"/>
    <property type="match status" value="1"/>
</dbReference>
<dbReference type="NCBIfam" id="NF001030">
    <property type="entry name" value="PRK00110.1"/>
    <property type="match status" value="1"/>
</dbReference>
<feature type="domain" description="TACO1/YebC-like second and third" evidence="7">
    <location>
        <begin position="82"/>
        <end position="236"/>
    </location>
</feature>
<dbReference type="SUPFAM" id="SSF75625">
    <property type="entry name" value="YebC-like"/>
    <property type="match status" value="1"/>
</dbReference>
<protein>
    <recommendedName>
        <fullName evidence="6">Probable transcriptional regulatory protein BSF38_05274</fullName>
    </recommendedName>
</protein>
<dbReference type="GO" id="GO:0005829">
    <property type="term" value="C:cytosol"/>
    <property type="evidence" value="ECO:0007669"/>
    <property type="project" value="TreeGrafter"/>
</dbReference>
<dbReference type="RefSeq" id="WP_076350017.1">
    <property type="nucleotide sequence ID" value="NZ_CP019082.1"/>
</dbReference>
<dbReference type="HAMAP" id="MF_00693">
    <property type="entry name" value="Transcrip_reg_TACO1"/>
    <property type="match status" value="1"/>
</dbReference>
<dbReference type="GO" id="GO:0003677">
    <property type="term" value="F:DNA binding"/>
    <property type="evidence" value="ECO:0007669"/>
    <property type="project" value="UniProtKB-UniRule"/>
</dbReference>
<evidence type="ECO:0000256" key="2">
    <source>
        <dbReference type="ARBA" id="ARBA00022490"/>
    </source>
</evidence>
<keyword evidence="5 6" id="KW-0804">Transcription</keyword>
<dbReference type="InterPro" id="IPR026564">
    <property type="entry name" value="Transcrip_reg_TACO1-like_dom3"/>
</dbReference>
<gene>
    <name evidence="9" type="ORF">BSF38_05274</name>
</gene>